<dbReference type="CDD" id="cd06781">
    <property type="entry name" value="cpPDZ_BsHtra-like"/>
    <property type="match status" value="1"/>
</dbReference>
<feature type="domain" description="PDZ" evidence="6">
    <location>
        <begin position="287"/>
        <end position="363"/>
    </location>
</feature>
<dbReference type="GO" id="GO:0004252">
    <property type="term" value="F:serine-type endopeptidase activity"/>
    <property type="evidence" value="ECO:0007669"/>
    <property type="project" value="InterPro"/>
</dbReference>
<evidence type="ECO:0000256" key="3">
    <source>
        <dbReference type="ARBA" id="ARBA00022801"/>
    </source>
</evidence>
<dbReference type="InterPro" id="IPR001940">
    <property type="entry name" value="Peptidase_S1C"/>
</dbReference>
<dbReference type="PATRIC" id="fig|265546.4.peg.1375"/>
<dbReference type="Pfam" id="PF13365">
    <property type="entry name" value="Trypsin_2"/>
    <property type="match status" value="1"/>
</dbReference>
<dbReference type="RefSeq" id="WP_021094393.1">
    <property type="nucleotide sequence ID" value="NZ_ANOC01000013.1"/>
</dbReference>
<dbReference type="PANTHER" id="PTHR22939:SF129">
    <property type="entry name" value="SERINE PROTEASE HTRA2, MITOCHONDRIAL"/>
    <property type="match status" value="1"/>
</dbReference>
<keyword evidence="5" id="KW-0472">Membrane</keyword>
<evidence type="ECO:0000256" key="2">
    <source>
        <dbReference type="ARBA" id="ARBA00022670"/>
    </source>
</evidence>
<keyword evidence="8" id="KW-1185">Reference proteome</keyword>
<dbReference type="InterPro" id="IPR001478">
    <property type="entry name" value="PDZ"/>
</dbReference>
<evidence type="ECO:0000256" key="1">
    <source>
        <dbReference type="ARBA" id="ARBA00010541"/>
    </source>
</evidence>
<sequence>MGYYDDHYAHVRQKQKGNRGGTFLAGLVGAVLGGMLVIVSIPSLVKWDVLPYSLEQAEEKQTTVTEQPKVDKSVAVDVVTQVTKAVNKVSNAVVGIVNIQEASFWSESGEAGTGSGVIYKKEGNKAYIVTNHHVVEGASRVEVSLSDGTKVPARLLGSDVWTDLAVLEIDAKHVTNVAEFGNSDVVKVGEPVIAVGNPLGLQFAGSVTQGIISGVNRTIPIDIDQDGIPDWHAEVLQTDAAINPGNSGGALVNIEGQVIGINSMKIAQEAVEGIGLSIPINYAKPIIADLEKFGQVRRPYMGVELRSLSDIPAYHWQQTLHLPANVKEGVAILQVVPGSPAAQAGLREFDVIVALDDENISDVIALRKHLYNRKQIGDTMKVTFYRDGKKQTVTLKLAKQSL</sequence>
<protein>
    <submittedName>
        <fullName evidence="7">Serine protease Do-like HtrA</fullName>
        <ecNumber evidence="7">3.4.21.107</ecNumber>
    </submittedName>
</protein>
<dbReference type="InterPro" id="IPR036034">
    <property type="entry name" value="PDZ_sf"/>
</dbReference>
<dbReference type="Pfam" id="PF13180">
    <property type="entry name" value="PDZ_2"/>
    <property type="match status" value="1"/>
</dbReference>
<dbReference type="InterPro" id="IPR043504">
    <property type="entry name" value="Peptidase_S1_PA_chymotrypsin"/>
</dbReference>
<gene>
    <name evidence="7" type="ORF">JV16_01377</name>
</gene>
<dbReference type="InterPro" id="IPR009003">
    <property type="entry name" value="Peptidase_S1_PA"/>
</dbReference>
<dbReference type="Gene3D" id="2.30.42.10">
    <property type="match status" value="1"/>
</dbReference>
<feature type="transmembrane region" description="Helical" evidence="5">
    <location>
        <begin position="21"/>
        <end position="45"/>
    </location>
</feature>
<dbReference type="Gene3D" id="2.40.10.10">
    <property type="entry name" value="Trypsin-like serine proteases"/>
    <property type="match status" value="2"/>
</dbReference>
<organism evidence="7 8">
    <name type="scientific">Anoxybacillus ayderensis</name>
    <dbReference type="NCBI Taxonomy" id="265546"/>
    <lineage>
        <taxon>Bacteria</taxon>
        <taxon>Bacillati</taxon>
        <taxon>Bacillota</taxon>
        <taxon>Bacilli</taxon>
        <taxon>Bacillales</taxon>
        <taxon>Anoxybacillaceae</taxon>
        <taxon>Anoxybacillus</taxon>
    </lineage>
</organism>
<dbReference type="EMBL" id="JXTG01000005">
    <property type="protein sequence ID" value="KIP21374.1"/>
    <property type="molecule type" value="Genomic_DNA"/>
</dbReference>
<name>A0A0D0HMI5_9BACL</name>
<evidence type="ECO:0000256" key="5">
    <source>
        <dbReference type="SAM" id="Phobius"/>
    </source>
</evidence>
<dbReference type="SMART" id="SM00228">
    <property type="entry name" value="PDZ"/>
    <property type="match status" value="1"/>
</dbReference>
<reference evidence="7 8" key="1">
    <citation type="submission" date="2015-01" db="EMBL/GenBank/DDBJ databases">
        <title>Genome sequence of Anoxybacillus ayderensis strain AB04.</title>
        <authorList>
            <person name="Belduz A.O."/>
            <person name="Canakci S."/>
            <person name="Chan K.-G."/>
            <person name="Kahar U.M."/>
            <person name="Yaakob A.S."/>
            <person name="Chan C.S."/>
            <person name="Goh K.M."/>
        </authorList>
    </citation>
    <scope>NUCLEOTIDE SEQUENCE [LARGE SCALE GENOMIC DNA]</scope>
    <source>
        <strain evidence="7 8">AB04</strain>
    </source>
</reference>
<dbReference type="GO" id="GO:0006508">
    <property type="term" value="P:proteolysis"/>
    <property type="evidence" value="ECO:0007669"/>
    <property type="project" value="UniProtKB-KW"/>
</dbReference>
<dbReference type="EC" id="3.4.21.107" evidence="7"/>
<dbReference type="PRINTS" id="PR00834">
    <property type="entry name" value="PROTEASES2C"/>
</dbReference>
<comment type="similarity">
    <text evidence="1">Belongs to the peptidase S1C family.</text>
</comment>
<dbReference type="AlphaFoldDB" id="A0A0D0HMI5"/>
<evidence type="ECO:0000259" key="6">
    <source>
        <dbReference type="PROSITE" id="PS50106"/>
    </source>
</evidence>
<dbReference type="PANTHER" id="PTHR22939">
    <property type="entry name" value="SERINE PROTEASE FAMILY S1C HTRA-RELATED"/>
    <property type="match status" value="1"/>
</dbReference>
<proteinExistence type="inferred from homology"/>
<comment type="caution">
    <text evidence="7">The sequence shown here is derived from an EMBL/GenBank/DDBJ whole genome shotgun (WGS) entry which is preliminary data.</text>
</comment>
<keyword evidence="3 7" id="KW-0378">Hydrolase</keyword>
<dbReference type="SUPFAM" id="SSF50494">
    <property type="entry name" value="Trypsin-like serine proteases"/>
    <property type="match status" value="1"/>
</dbReference>
<keyword evidence="2 7" id="KW-0645">Protease</keyword>
<keyword evidence="4" id="KW-0720">Serine protease</keyword>
<keyword evidence="5" id="KW-1133">Transmembrane helix</keyword>
<evidence type="ECO:0000256" key="4">
    <source>
        <dbReference type="ARBA" id="ARBA00022825"/>
    </source>
</evidence>
<dbReference type="SUPFAM" id="SSF50156">
    <property type="entry name" value="PDZ domain-like"/>
    <property type="match status" value="1"/>
</dbReference>
<accession>A0A0D0HMI5</accession>
<evidence type="ECO:0000313" key="8">
    <source>
        <dbReference type="Proteomes" id="UP000032047"/>
    </source>
</evidence>
<dbReference type="Proteomes" id="UP000032047">
    <property type="component" value="Unassembled WGS sequence"/>
</dbReference>
<evidence type="ECO:0000313" key="7">
    <source>
        <dbReference type="EMBL" id="KIP21374.1"/>
    </source>
</evidence>
<keyword evidence="5" id="KW-0812">Transmembrane</keyword>
<dbReference type="PROSITE" id="PS50106">
    <property type="entry name" value="PDZ"/>
    <property type="match status" value="1"/>
</dbReference>